<dbReference type="PANTHER" id="PTHR41248:SF1">
    <property type="entry name" value="NORD PROTEIN"/>
    <property type="match status" value="1"/>
</dbReference>
<gene>
    <name evidence="3" type="ORF">SFMTTN_1987</name>
</gene>
<dbReference type="InterPro" id="IPR036465">
    <property type="entry name" value="vWFA_dom_sf"/>
</dbReference>
<dbReference type="InterPro" id="IPR002035">
    <property type="entry name" value="VWF_A"/>
</dbReference>
<dbReference type="PANTHER" id="PTHR41248">
    <property type="entry name" value="NORD PROTEIN"/>
    <property type="match status" value="1"/>
</dbReference>
<evidence type="ECO:0000313" key="3">
    <source>
        <dbReference type="EMBL" id="GBL46175.1"/>
    </source>
</evidence>
<dbReference type="SMART" id="SM00327">
    <property type="entry name" value="VWA"/>
    <property type="match status" value="1"/>
</dbReference>
<evidence type="ECO:0000256" key="1">
    <source>
        <dbReference type="SAM" id="MobiDB-lite"/>
    </source>
</evidence>
<name>A0A401JEX0_9PROT</name>
<dbReference type="PROSITE" id="PS50234">
    <property type="entry name" value="VWFA"/>
    <property type="match status" value="1"/>
</dbReference>
<proteinExistence type="predicted"/>
<dbReference type="Gene3D" id="3.40.50.410">
    <property type="entry name" value="von Willebrand factor, type A domain"/>
    <property type="match status" value="1"/>
</dbReference>
<organism evidence="3 4">
    <name type="scientific">Sulfuriferula multivorans</name>
    <dbReference type="NCBI Taxonomy" id="1559896"/>
    <lineage>
        <taxon>Bacteria</taxon>
        <taxon>Pseudomonadati</taxon>
        <taxon>Pseudomonadota</taxon>
        <taxon>Betaproteobacteria</taxon>
        <taxon>Nitrosomonadales</taxon>
        <taxon>Sulfuricellaceae</taxon>
        <taxon>Sulfuriferula</taxon>
    </lineage>
</organism>
<dbReference type="InterPro" id="IPR051928">
    <property type="entry name" value="NorD/CobT"/>
</dbReference>
<dbReference type="AlphaFoldDB" id="A0A401JEX0"/>
<keyword evidence="4" id="KW-1185">Reference proteome</keyword>
<dbReference type="SUPFAM" id="SSF53300">
    <property type="entry name" value="vWA-like"/>
    <property type="match status" value="1"/>
</dbReference>
<feature type="domain" description="VWFA" evidence="2">
    <location>
        <begin position="524"/>
        <end position="706"/>
    </location>
</feature>
<feature type="compositionally biased region" description="Basic and acidic residues" evidence="1">
    <location>
        <begin position="322"/>
        <end position="334"/>
    </location>
</feature>
<dbReference type="OrthoDB" id="9758211at2"/>
<dbReference type="RefSeq" id="WP_124704966.1">
    <property type="nucleotide sequence ID" value="NZ_BGOW01000017.1"/>
</dbReference>
<dbReference type="Proteomes" id="UP000286806">
    <property type="component" value="Unassembled WGS sequence"/>
</dbReference>
<dbReference type="EMBL" id="BGOW01000017">
    <property type="protein sequence ID" value="GBL46175.1"/>
    <property type="molecule type" value="Genomic_DNA"/>
</dbReference>
<sequence>MVQHPPLTAEAIETFLEQTLEAEFSFLRLDELIAAIHPLPRAQQDYLLDWVKRISTTNIEIAYQFAGRAVPLLDQLDQRVLETWALTAMDTYDRTGLRDALLVIRNVEQFVHTSEIRTSGTVFEDISGILFTFIRGLSGRKLKLEQADAPFTDSETLYLPTVIAWMETVEDNFRLAKAMVAFQWAQTRYGSFRVNLHDALADYPDQAHALNCFFALETLRLDACLARELPGLYRDMLALRQALGQTALPAGWDSFAHELASPDAGVSDTLSCLQSAYPHPAPTPVCYQGELRPDAVASTLAARLEREKMLLRVKLAELVDDLHPPRQGEEEKKPPVFSLKEPEEGNTPNIDQFEITLNDMPVVPPEDVRQLITSIKLDLGDIPPEYLTPAGDGEYDPKLYQDEERDPDAVWQGTYHEEGAHLYPEWDCGRKHYRKNWCVLREKDVRPGEPGYVAEVLARYGGLVKHLRKTFEAMRDENRVEKRQVQGDEVDIDALVEALADARDGSEMSDRLFTRMHRSERNIAVMFMVDMSGSTKGWINDAEREALVLLAEALEVLGDRYAIYGFSGITRKRCEIFRVKSFDEPYTPAVKARIAGIAPQEYTRMGVAIRHLSKLLIEVEARTKLLITLSDGKPDDYFDVYRGQYGIEDTRQALIEARRAGIHPFCITIDREAKAYLPHMYGAANYIEIDDVKKLPLKAADIYRKLTT</sequence>
<accession>A0A401JEX0</accession>
<evidence type="ECO:0000259" key="2">
    <source>
        <dbReference type="PROSITE" id="PS50234"/>
    </source>
</evidence>
<reference evidence="3 4" key="1">
    <citation type="journal article" date="2019" name="Front. Microbiol.">
        <title>Genomes of Neutrophilic Sulfur-Oxidizing Chemolithoautotrophs Representing 9 Proteobacterial Species From 8 Genera.</title>
        <authorList>
            <person name="Watanabe T."/>
            <person name="Kojima H."/>
            <person name="Umezawa K."/>
            <person name="Hori C."/>
            <person name="Takasuka T.E."/>
            <person name="Kato Y."/>
            <person name="Fukui M."/>
        </authorList>
    </citation>
    <scope>NUCLEOTIDE SEQUENCE [LARGE SCALE GENOMIC DNA]</scope>
    <source>
        <strain evidence="3 4">TTN</strain>
    </source>
</reference>
<comment type="caution">
    <text evidence="3">The sequence shown here is derived from an EMBL/GenBank/DDBJ whole genome shotgun (WGS) entry which is preliminary data.</text>
</comment>
<evidence type="ECO:0000313" key="4">
    <source>
        <dbReference type="Proteomes" id="UP000286806"/>
    </source>
</evidence>
<protein>
    <submittedName>
        <fullName evidence="3">Rubisco activation protein CbbO</fullName>
    </submittedName>
</protein>
<dbReference type="CDD" id="cd01454">
    <property type="entry name" value="vWA_norD_type"/>
    <property type="match status" value="1"/>
</dbReference>
<feature type="region of interest" description="Disordered" evidence="1">
    <location>
        <begin position="322"/>
        <end position="347"/>
    </location>
</feature>